<dbReference type="AlphaFoldDB" id="A0A9W8ECK6"/>
<evidence type="ECO:0000313" key="3">
    <source>
        <dbReference type="Proteomes" id="UP001150907"/>
    </source>
</evidence>
<feature type="non-terminal residue" evidence="2">
    <location>
        <position position="1"/>
    </location>
</feature>
<reference evidence="2" key="1">
    <citation type="submission" date="2022-07" db="EMBL/GenBank/DDBJ databases">
        <title>Phylogenomic reconstructions and comparative analyses of Kickxellomycotina fungi.</title>
        <authorList>
            <person name="Reynolds N.K."/>
            <person name="Stajich J.E."/>
            <person name="Barry K."/>
            <person name="Grigoriev I.V."/>
            <person name="Crous P."/>
            <person name="Smith M.E."/>
        </authorList>
    </citation>
    <scope>NUCLEOTIDE SEQUENCE</scope>
    <source>
        <strain evidence="2">IMI 214461</strain>
    </source>
</reference>
<name>A0A9W8ECK6_9FUNG</name>
<sequence length="286" mass="30489">DIWSPPLPPVCNTLDLAASGQAGCPSNDNGSAGIDLWVSPATAYRQKRERARRRKEEQLAKQMAELAQANRLSKNQDDSISAEAKQKSRGARRKLSDDQSASDEPQSAALAVPLPPSSPDLARPQSLLIPSLLPKGMLRTHPNDLASPELAEVREASVGLPGPGFGLDGPVSAENRSTEESSDVPFGLGLDLGFDFAQSTPRRNPLSGGSGSCMSSSILDIANFLERDIDVFTPRVATASTLRPSALSIPTSLPRRAAVDNGGFMTPRTTSKKQHELIDDILKLGF</sequence>
<dbReference type="Proteomes" id="UP001150907">
    <property type="component" value="Unassembled WGS sequence"/>
</dbReference>
<evidence type="ECO:0000256" key="1">
    <source>
        <dbReference type="SAM" id="MobiDB-lite"/>
    </source>
</evidence>
<feature type="region of interest" description="Disordered" evidence="1">
    <location>
        <begin position="47"/>
        <end position="123"/>
    </location>
</feature>
<organism evidence="2 3">
    <name type="scientific">Coemansia thaxteri</name>
    <dbReference type="NCBI Taxonomy" id="2663907"/>
    <lineage>
        <taxon>Eukaryota</taxon>
        <taxon>Fungi</taxon>
        <taxon>Fungi incertae sedis</taxon>
        <taxon>Zoopagomycota</taxon>
        <taxon>Kickxellomycotina</taxon>
        <taxon>Kickxellomycetes</taxon>
        <taxon>Kickxellales</taxon>
        <taxon>Kickxellaceae</taxon>
        <taxon>Coemansia</taxon>
    </lineage>
</organism>
<proteinExistence type="predicted"/>
<protein>
    <submittedName>
        <fullName evidence="2">Uncharacterized protein</fullName>
    </submittedName>
</protein>
<comment type="caution">
    <text evidence="2">The sequence shown here is derived from an EMBL/GenBank/DDBJ whole genome shotgun (WGS) entry which is preliminary data.</text>
</comment>
<accession>A0A9W8ECK6</accession>
<keyword evidence="3" id="KW-1185">Reference proteome</keyword>
<gene>
    <name evidence="2" type="ORF">H4R26_005947</name>
</gene>
<dbReference type="EMBL" id="JANBQF010001484">
    <property type="protein sequence ID" value="KAJ1997126.1"/>
    <property type="molecule type" value="Genomic_DNA"/>
</dbReference>
<evidence type="ECO:0000313" key="2">
    <source>
        <dbReference type="EMBL" id="KAJ1997126.1"/>
    </source>
</evidence>
<dbReference type="OrthoDB" id="5591183at2759"/>